<dbReference type="GeneID" id="40322579"/>
<dbReference type="RefSeq" id="XP_029224080.1">
    <property type="nucleotide sequence ID" value="XM_029375799.1"/>
</dbReference>
<feature type="signal peptide" evidence="1">
    <location>
        <begin position="1"/>
        <end position="19"/>
    </location>
</feature>
<feature type="chain" id="PRO_5019233399" evidence="1">
    <location>
        <begin position="20"/>
        <end position="139"/>
    </location>
</feature>
<keyword evidence="1" id="KW-0732">Signal</keyword>
<proteinExistence type="predicted"/>
<evidence type="ECO:0000313" key="3">
    <source>
        <dbReference type="Proteomes" id="UP000284403"/>
    </source>
</evidence>
<organism evidence="2 3">
    <name type="scientific">Trypanosoma conorhini</name>
    <dbReference type="NCBI Taxonomy" id="83891"/>
    <lineage>
        <taxon>Eukaryota</taxon>
        <taxon>Discoba</taxon>
        <taxon>Euglenozoa</taxon>
        <taxon>Kinetoplastea</taxon>
        <taxon>Metakinetoplastina</taxon>
        <taxon>Trypanosomatida</taxon>
        <taxon>Trypanosomatidae</taxon>
        <taxon>Trypanosoma</taxon>
    </lineage>
</organism>
<gene>
    <name evidence="2" type="ORF">Tco025E_08968</name>
</gene>
<keyword evidence="3" id="KW-1185">Reference proteome</keyword>
<reference evidence="2 3" key="1">
    <citation type="journal article" date="2018" name="BMC Genomics">
        <title>Genomic comparison of Trypanosoma conorhini and Trypanosoma rangeli to Trypanosoma cruzi strains of high and low virulence.</title>
        <authorList>
            <person name="Bradwell K.R."/>
            <person name="Koparde V.N."/>
            <person name="Matveyev A.V."/>
            <person name="Serrano M.G."/>
            <person name="Alves J.M."/>
            <person name="Parikh H."/>
            <person name="Huang B."/>
            <person name="Lee V."/>
            <person name="Espinosa-Alvarez O."/>
            <person name="Ortiz P.A."/>
            <person name="Costa-Martins A.G."/>
            <person name="Teixeira M.M."/>
            <person name="Buck G.A."/>
        </authorList>
    </citation>
    <scope>NUCLEOTIDE SEQUENCE [LARGE SCALE GENOMIC DNA]</scope>
    <source>
        <strain evidence="2 3">025E</strain>
    </source>
</reference>
<protein>
    <submittedName>
        <fullName evidence="2">Uncharacterized protein</fullName>
    </submittedName>
</protein>
<dbReference type="EMBL" id="MKKU01000941">
    <property type="protein sequence ID" value="RNE99636.1"/>
    <property type="molecule type" value="Genomic_DNA"/>
</dbReference>
<name>A0A422N2E1_9TRYP</name>
<dbReference type="AlphaFoldDB" id="A0A422N2E1"/>
<comment type="caution">
    <text evidence="2">The sequence shown here is derived from an EMBL/GenBank/DDBJ whole genome shotgun (WGS) entry which is preliminary data.</text>
</comment>
<evidence type="ECO:0000313" key="2">
    <source>
        <dbReference type="EMBL" id="RNE99636.1"/>
    </source>
</evidence>
<sequence length="139" mass="15725">MHQPLWLRFLLLWAVCVAAGRAPANAAAAVQTEELHVSHLYCQPLSEGAPATPMMGRFTSVDVLSSRLEGKRVRVVRAPWPSVVGREFWLDTSWDEHWFLFHDDDALQVAGRPSERDVLEHSDRGLVEGRRVATVWVLE</sequence>
<evidence type="ECO:0000256" key="1">
    <source>
        <dbReference type="SAM" id="SignalP"/>
    </source>
</evidence>
<dbReference type="Proteomes" id="UP000284403">
    <property type="component" value="Unassembled WGS sequence"/>
</dbReference>
<accession>A0A422N2E1</accession>
<dbReference type="OrthoDB" id="251247at2759"/>